<dbReference type="AlphaFoldDB" id="A0A5C4WX74"/>
<evidence type="ECO:0008006" key="3">
    <source>
        <dbReference type="Google" id="ProtNLM"/>
    </source>
</evidence>
<sequence length="416" mass="45975">MTHFAVKNKLCTSPLDFTEHADAWIGQLEAELSKTYPDVSLCSSTRSSEFKGAFVDLGTIGVNRELNSGLGLLVEQEGTRNQFFVVSDIPIDGDLFKTLRKAVHRACQKAEAAATDIEWSAMLVQTPKILSHPSRLEGTLRIGKMTLSASETDFTDVVYHYDSGSSMSSGYKWQVSRPICVAGHTTASSKESAISRAGRELRRLCGLLAVSWGVPYEIAHPPMPQYDQEGPPQYKVRPGLRLLQEAPAVEKWEAHPVPSWTADAWRQAERVELTAALDMFLEAEYVTARHPSLSAVAYVAAIEAIGDGLFTVEQCKCCKSIPGATKKYKATIRLVVSEPVAQRLDRVYGWRSTTVHRGSLHSTEVNASRGWAHMLNPRYSENLTAVLPELREAARSLIERGLDNQLPESRPLHDIG</sequence>
<accession>A0A5C4WX74</accession>
<proteinExistence type="predicted"/>
<dbReference type="EMBL" id="VDMQ01000013">
    <property type="protein sequence ID" value="TNM52948.1"/>
    <property type="molecule type" value="Genomic_DNA"/>
</dbReference>
<reference evidence="1 2" key="1">
    <citation type="submission" date="2019-06" db="EMBL/GenBank/DDBJ databases">
        <authorList>
            <person name="Mardanova A.M."/>
            <person name="Pudova D.S."/>
            <person name="Shagimardanova E.I."/>
            <person name="Gogoleva N.E."/>
            <person name="Lutfullin M.T."/>
            <person name="Hadieva G.F."/>
            <person name="Sharipova M.R."/>
        </authorList>
    </citation>
    <scope>NUCLEOTIDE SEQUENCE [LARGE SCALE GENOMIC DNA]</scope>
    <source>
        <strain evidence="1 2">MG-1</strain>
    </source>
</reference>
<comment type="caution">
    <text evidence="1">The sequence shown here is derived from an EMBL/GenBank/DDBJ whole genome shotgun (WGS) entry which is preliminary data.</text>
</comment>
<dbReference type="Proteomes" id="UP000314223">
    <property type="component" value="Unassembled WGS sequence"/>
</dbReference>
<dbReference type="RefSeq" id="WP_139470011.1">
    <property type="nucleotide sequence ID" value="NZ_VDMQ01000013.1"/>
</dbReference>
<evidence type="ECO:0000313" key="2">
    <source>
        <dbReference type="Proteomes" id="UP000314223"/>
    </source>
</evidence>
<gene>
    <name evidence="1" type="ORF">FHQ09_16820</name>
</gene>
<name>A0A5C4WX74_9MICO</name>
<evidence type="ECO:0000313" key="1">
    <source>
        <dbReference type="EMBL" id="TNM52948.1"/>
    </source>
</evidence>
<protein>
    <recommendedName>
        <fullName evidence="3">Apea-like HEPN domain-containing protein</fullName>
    </recommendedName>
</protein>
<organism evidence="1 2">
    <name type="scientific">Brevibacterium sediminis</name>
    <dbReference type="NCBI Taxonomy" id="1857024"/>
    <lineage>
        <taxon>Bacteria</taxon>
        <taxon>Bacillati</taxon>
        <taxon>Actinomycetota</taxon>
        <taxon>Actinomycetes</taxon>
        <taxon>Micrococcales</taxon>
        <taxon>Brevibacteriaceae</taxon>
        <taxon>Brevibacterium</taxon>
    </lineage>
</organism>